<feature type="transmembrane region" description="Helical" evidence="2">
    <location>
        <begin position="209"/>
        <end position="231"/>
    </location>
</feature>
<keyword evidence="4" id="KW-1185">Reference proteome</keyword>
<evidence type="ECO:0000313" key="4">
    <source>
        <dbReference type="Proteomes" id="UP000192359"/>
    </source>
</evidence>
<keyword evidence="2" id="KW-0472">Membrane</keyword>
<gene>
    <name evidence="3" type="ORF">A7979_04190</name>
</gene>
<accession>A0A1Y1RNZ1</accession>
<evidence type="ECO:0000313" key="3">
    <source>
        <dbReference type="EMBL" id="ORC16522.1"/>
    </source>
</evidence>
<feature type="transmembrane region" description="Helical" evidence="2">
    <location>
        <begin position="251"/>
        <end position="273"/>
    </location>
</feature>
<feature type="compositionally biased region" description="Polar residues" evidence="1">
    <location>
        <begin position="1"/>
        <end position="12"/>
    </location>
</feature>
<sequence>MTDSNPGRNGQNRSDHQDFEDWDAVFEDSDPTRVLNPRAEQWSAADPATQQSQVATHSGADLSATRYGQAPSGFPGSAGPTTPAAPLPAVPPAPQAAPAQINPAALFPDPPLNVRASQARVQFLPALSGALVAAAVIAGTLATTRFILTSMGAAVYPGPTEAVLAVTATSTQLAALPWTITTALALLLGYALAGYTATRMTALAPGKQALGVVAVSAFGVLLATLLTWATSSADVPLRPGFALQPLVGPDPVFGTLTTLATGVLALLGALLGASAGTRYHKRLGPISYAGAGR</sequence>
<keyword evidence="2" id="KW-0812">Transmembrane</keyword>
<dbReference type="Proteomes" id="UP000192359">
    <property type="component" value="Unassembled WGS sequence"/>
</dbReference>
<dbReference type="AlphaFoldDB" id="A0A1Y1RNZ1"/>
<evidence type="ECO:0000256" key="2">
    <source>
        <dbReference type="SAM" id="Phobius"/>
    </source>
</evidence>
<comment type="caution">
    <text evidence="3">The sequence shown here is derived from an EMBL/GenBank/DDBJ whole genome shotgun (WGS) entry which is preliminary data.</text>
</comment>
<proteinExistence type="predicted"/>
<feature type="compositionally biased region" description="Acidic residues" evidence="1">
    <location>
        <begin position="20"/>
        <end position="29"/>
    </location>
</feature>
<feature type="transmembrane region" description="Helical" evidence="2">
    <location>
        <begin position="123"/>
        <end position="156"/>
    </location>
</feature>
<feature type="transmembrane region" description="Helical" evidence="2">
    <location>
        <begin position="176"/>
        <end position="197"/>
    </location>
</feature>
<reference evidence="3 4" key="1">
    <citation type="submission" date="2016-05" db="EMBL/GenBank/DDBJ databases">
        <title>Draft genome sequence of a porcine commensal Rothia nasimurium.</title>
        <authorList>
            <person name="Gaiser R.A."/>
            <person name="Van Baarlen P."/>
            <person name="Wells J.M."/>
        </authorList>
    </citation>
    <scope>NUCLEOTIDE SEQUENCE [LARGE SCALE GENOMIC DNA]</scope>
    <source>
        <strain evidence="3 4">PT-32</strain>
    </source>
</reference>
<keyword evidence="2" id="KW-1133">Transmembrane helix</keyword>
<feature type="compositionally biased region" description="Low complexity" evidence="1">
    <location>
        <begin position="68"/>
        <end position="82"/>
    </location>
</feature>
<dbReference type="EMBL" id="LXWF01000040">
    <property type="protein sequence ID" value="ORC16522.1"/>
    <property type="molecule type" value="Genomic_DNA"/>
</dbReference>
<dbReference type="OrthoDB" id="9947146at2"/>
<protein>
    <submittedName>
        <fullName evidence="3">Uncharacterized protein</fullName>
    </submittedName>
</protein>
<feature type="region of interest" description="Disordered" evidence="1">
    <location>
        <begin position="1"/>
        <end position="97"/>
    </location>
</feature>
<dbReference type="RefSeq" id="WP_083092097.1">
    <property type="nucleotide sequence ID" value="NZ_LXWF01000040.1"/>
</dbReference>
<organism evidence="3 4">
    <name type="scientific">Rothia nasimurium</name>
    <dbReference type="NCBI Taxonomy" id="85336"/>
    <lineage>
        <taxon>Bacteria</taxon>
        <taxon>Bacillati</taxon>
        <taxon>Actinomycetota</taxon>
        <taxon>Actinomycetes</taxon>
        <taxon>Micrococcales</taxon>
        <taxon>Micrococcaceae</taxon>
        <taxon>Rothia</taxon>
    </lineage>
</organism>
<evidence type="ECO:0000256" key="1">
    <source>
        <dbReference type="SAM" id="MobiDB-lite"/>
    </source>
</evidence>
<feature type="compositionally biased region" description="Pro residues" evidence="1">
    <location>
        <begin position="83"/>
        <end position="95"/>
    </location>
</feature>
<name>A0A1Y1RNZ1_9MICC</name>